<dbReference type="EMBL" id="CP003179">
    <property type="protein sequence ID" value="AEW04068.1"/>
    <property type="molecule type" value="Genomic_DNA"/>
</dbReference>
<gene>
    <name evidence="3" type="ordered locus">Sulac_0527</name>
</gene>
<feature type="transmembrane region" description="Helical" evidence="1">
    <location>
        <begin position="99"/>
        <end position="125"/>
    </location>
</feature>
<feature type="transmembrane region" description="Helical" evidence="1">
    <location>
        <begin position="20"/>
        <end position="39"/>
    </location>
</feature>
<keyword evidence="1" id="KW-0472">Membrane</keyword>
<dbReference type="GO" id="GO:0004190">
    <property type="term" value="F:aspartic-type endopeptidase activity"/>
    <property type="evidence" value="ECO:0007669"/>
    <property type="project" value="InterPro"/>
</dbReference>
<dbReference type="HOGENOM" id="CLU_057101_6_0_9"/>
<dbReference type="AlphaFoldDB" id="G8TZ99"/>
<dbReference type="STRING" id="679936.Sulac_0527"/>
<organism evidence="3 4">
    <name type="scientific">Sulfobacillus acidophilus (strain ATCC 700253 / DSM 10332 / NAL)</name>
    <dbReference type="NCBI Taxonomy" id="679936"/>
    <lineage>
        <taxon>Bacteria</taxon>
        <taxon>Bacillati</taxon>
        <taxon>Bacillota</taxon>
        <taxon>Clostridia</taxon>
        <taxon>Eubacteriales</taxon>
        <taxon>Clostridiales Family XVII. Incertae Sedis</taxon>
        <taxon>Sulfobacillus</taxon>
    </lineage>
</organism>
<evidence type="ECO:0000256" key="1">
    <source>
        <dbReference type="SAM" id="Phobius"/>
    </source>
</evidence>
<feature type="transmembrane region" description="Helical" evidence="1">
    <location>
        <begin position="145"/>
        <end position="162"/>
    </location>
</feature>
<protein>
    <submittedName>
        <fullName evidence="3">Peptidase A24A prepilin type IV</fullName>
    </submittedName>
</protein>
<feature type="transmembrane region" description="Helical" evidence="1">
    <location>
        <begin position="70"/>
        <end position="87"/>
    </location>
</feature>
<keyword evidence="1" id="KW-0812">Transmembrane</keyword>
<sequence>MRKDTLAKFHETWDNLIRMLTRLTLLVLVALWSLPIAVIDARTRQIPNGAIGLGGIVALAWAIGTQTLTAHLLGAAALAAIGLVGYLTGGFGAGDVKYLMVLGLWFGFWRGGLALGCAAAGGALWGLTTWLVTGDRPTTMAFGPWLAVGTILAAMVSTADLGV</sequence>
<feature type="domain" description="Prepilin type IV endopeptidase peptidase" evidence="2">
    <location>
        <begin position="28"/>
        <end position="126"/>
    </location>
</feature>
<feature type="transmembrane region" description="Helical" evidence="1">
    <location>
        <begin position="46"/>
        <end position="64"/>
    </location>
</feature>
<reference evidence="3 4" key="2">
    <citation type="journal article" date="2012" name="Stand. Genomic Sci.">
        <title>Complete genome sequence of the moderately thermophilic mineral-sulfide-oxidizing firmicute Sulfobacillus acidophilus type strain (NAL(T)).</title>
        <authorList>
            <person name="Anderson I."/>
            <person name="Chertkov O."/>
            <person name="Chen A."/>
            <person name="Saunders E."/>
            <person name="Lapidus A."/>
            <person name="Nolan M."/>
            <person name="Lucas S."/>
            <person name="Hammon N."/>
            <person name="Deshpande S."/>
            <person name="Cheng J.F."/>
            <person name="Han C."/>
            <person name="Tapia R."/>
            <person name="Goodwin L.A."/>
            <person name="Pitluck S."/>
            <person name="Liolios K."/>
            <person name="Pagani I."/>
            <person name="Ivanova N."/>
            <person name="Mikhailova N."/>
            <person name="Pati A."/>
            <person name="Palaniappan K."/>
            <person name="Land M."/>
            <person name="Pan C."/>
            <person name="Rohde M."/>
            <person name="Pukall R."/>
            <person name="Goker M."/>
            <person name="Detter J.C."/>
            <person name="Woyke T."/>
            <person name="Bristow J."/>
            <person name="Eisen J.A."/>
            <person name="Markowitz V."/>
            <person name="Hugenholtz P."/>
            <person name="Kyrpides N.C."/>
            <person name="Klenk H.P."/>
            <person name="Mavromatis K."/>
        </authorList>
    </citation>
    <scope>NUCLEOTIDE SEQUENCE [LARGE SCALE GENOMIC DNA]</scope>
    <source>
        <strain evidence="4">ATCC 700253 / DSM 10332 / NAL</strain>
    </source>
</reference>
<dbReference type="GO" id="GO:0016020">
    <property type="term" value="C:membrane"/>
    <property type="evidence" value="ECO:0007669"/>
    <property type="project" value="InterPro"/>
</dbReference>
<keyword evidence="1" id="KW-1133">Transmembrane helix</keyword>
<reference evidence="4" key="1">
    <citation type="submission" date="2011-12" db="EMBL/GenBank/DDBJ databases">
        <title>The complete genome of chromosome of Sulfobacillus acidophilus DSM 10332.</title>
        <authorList>
            <person name="Lucas S."/>
            <person name="Han J."/>
            <person name="Lapidus A."/>
            <person name="Bruce D."/>
            <person name="Goodwin L."/>
            <person name="Pitluck S."/>
            <person name="Peters L."/>
            <person name="Kyrpides N."/>
            <person name="Mavromatis K."/>
            <person name="Ivanova N."/>
            <person name="Mikhailova N."/>
            <person name="Chertkov O."/>
            <person name="Saunders E."/>
            <person name="Detter J.C."/>
            <person name="Tapia R."/>
            <person name="Han C."/>
            <person name="Land M."/>
            <person name="Hauser L."/>
            <person name="Markowitz V."/>
            <person name="Cheng J.-F."/>
            <person name="Hugenholtz P."/>
            <person name="Woyke T."/>
            <person name="Wu D."/>
            <person name="Pukall R."/>
            <person name="Gehrich-Schroeter G."/>
            <person name="Schneider S."/>
            <person name="Klenk H.-P."/>
            <person name="Eisen J.A."/>
        </authorList>
    </citation>
    <scope>NUCLEOTIDE SEQUENCE [LARGE SCALE GENOMIC DNA]</scope>
    <source>
        <strain evidence="4">ATCC 700253 / DSM 10332 / NAL</strain>
    </source>
</reference>
<dbReference type="Pfam" id="PF01478">
    <property type="entry name" value="Peptidase_A24"/>
    <property type="match status" value="1"/>
</dbReference>
<name>G8TZ99_SULAD</name>
<accession>G8TZ99</accession>
<evidence type="ECO:0000259" key="2">
    <source>
        <dbReference type="Pfam" id="PF01478"/>
    </source>
</evidence>
<dbReference type="Proteomes" id="UP000005439">
    <property type="component" value="Chromosome"/>
</dbReference>
<proteinExistence type="predicted"/>
<dbReference type="InterPro" id="IPR000045">
    <property type="entry name" value="Prepilin_IV_endopep_pep"/>
</dbReference>
<evidence type="ECO:0000313" key="4">
    <source>
        <dbReference type="Proteomes" id="UP000005439"/>
    </source>
</evidence>
<dbReference type="PATRIC" id="fig|679936.5.peg.552"/>
<dbReference type="KEGG" id="sap:Sulac_0527"/>
<evidence type="ECO:0000313" key="3">
    <source>
        <dbReference type="EMBL" id="AEW04068.1"/>
    </source>
</evidence>
<dbReference type="Gene3D" id="1.20.120.1220">
    <property type="match status" value="1"/>
</dbReference>
<keyword evidence="4" id="KW-1185">Reference proteome</keyword>